<proteinExistence type="predicted"/>
<dbReference type="eggNOG" id="COG0822">
    <property type="taxonomic scope" value="Bacteria"/>
</dbReference>
<dbReference type="GO" id="GO:0051536">
    <property type="term" value="F:iron-sulfur cluster binding"/>
    <property type="evidence" value="ECO:0007669"/>
    <property type="project" value="InterPro"/>
</dbReference>
<evidence type="ECO:0008006" key="3">
    <source>
        <dbReference type="Google" id="ProtNLM"/>
    </source>
</evidence>
<dbReference type="Proteomes" id="UP000006762">
    <property type="component" value="Unassembled WGS sequence"/>
</dbReference>
<dbReference type="PATRIC" id="fig|1208323.3.peg.2026"/>
<sequence>MSAQTPAHTSAQSTVDLAKLYSGKLLALAADIPLTGRLEMPQASVRERAPLCGSTVTVDLDVEDGKVVRFAQDVKACALGQAAASVLGAHVIGRTGAELAQARDELEAFLKQNGPVPSAPFEGYEALLPARDYKNRHASILLALTAAKNAFELAEKAQNLTNS</sequence>
<organism evidence="1 2">
    <name type="scientific">Celeribacter baekdonensis B30</name>
    <dbReference type="NCBI Taxonomy" id="1208323"/>
    <lineage>
        <taxon>Bacteria</taxon>
        <taxon>Pseudomonadati</taxon>
        <taxon>Pseudomonadota</taxon>
        <taxon>Alphaproteobacteria</taxon>
        <taxon>Rhodobacterales</taxon>
        <taxon>Roseobacteraceae</taxon>
        <taxon>Celeribacter</taxon>
    </lineage>
</organism>
<gene>
    <name evidence="1" type="ORF">B30_09778</name>
</gene>
<dbReference type="RefSeq" id="WP_009571895.1">
    <property type="nucleotide sequence ID" value="NZ_AMRK01000004.1"/>
</dbReference>
<evidence type="ECO:0000313" key="2">
    <source>
        <dbReference type="Proteomes" id="UP000006762"/>
    </source>
</evidence>
<evidence type="ECO:0000313" key="1">
    <source>
        <dbReference type="EMBL" id="EKE72050.1"/>
    </source>
</evidence>
<dbReference type="InterPro" id="IPR002871">
    <property type="entry name" value="NIF_FeS_clus_asmbl_NifU_N"/>
</dbReference>
<dbReference type="AlphaFoldDB" id="K2K3I4"/>
<name>K2K3I4_9RHOB</name>
<dbReference type="SUPFAM" id="SSF82649">
    <property type="entry name" value="SufE/NifU"/>
    <property type="match status" value="1"/>
</dbReference>
<dbReference type="CDD" id="cd06664">
    <property type="entry name" value="IscU_like"/>
    <property type="match status" value="1"/>
</dbReference>
<protein>
    <recommendedName>
        <fullName evidence="3">NIF system FeS cluster assembly NifU N-terminal domain-containing protein</fullName>
    </recommendedName>
</protein>
<dbReference type="GO" id="GO:0005506">
    <property type="term" value="F:iron ion binding"/>
    <property type="evidence" value="ECO:0007669"/>
    <property type="project" value="InterPro"/>
</dbReference>
<dbReference type="EMBL" id="AMRK01000004">
    <property type="protein sequence ID" value="EKE72050.1"/>
    <property type="molecule type" value="Genomic_DNA"/>
</dbReference>
<dbReference type="OrthoDB" id="7857113at2"/>
<keyword evidence="2" id="KW-1185">Reference proteome</keyword>
<dbReference type="GO" id="GO:0016226">
    <property type="term" value="P:iron-sulfur cluster assembly"/>
    <property type="evidence" value="ECO:0007669"/>
    <property type="project" value="InterPro"/>
</dbReference>
<accession>K2K3I4</accession>
<dbReference type="STRING" id="1208323.B30_09778"/>
<dbReference type="Gene3D" id="3.90.1010.10">
    <property type="match status" value="1"/>
</dbReference>
<comment type="caution">
    <text evidence="1">The sequence shown here is derived from an EMBL/GenBank/DDBJ whole genome shotgun (WGS) entry which is preliminary data.</text>
</comment>
<reference evidence="1 2" key="1">
    <citation type="submission" date="2012-09" db="EMBL/GenBank/DDBJ databases">
        <title>Celeribacter baekdonensis B30 Genome Sequencing.</title>
        <authorList>
            <person name="Wang W."/>
        </authorList>
    </citation>
    <scope>NUCLEOTIDE SEQUENCE [LARGE SCALE GENOMIC DNA]</scope>
    <source>
        <strain evidence="1 2">B30</strain>
    </source>
</reference>